<name>A0A947DH92_9CYAN</name>
<dbReference type="PANTHER" id="PTHR43833:SF11">
    <property type="entry name" value="VOLTAGE-GATED POTASSIUM CHANNEL KCH"/>
    <property type="match status" value="1"/>
</dbReference>
<keyword evidence="1" id="KW-0472">Membrane</keyword>
<dbReference type="PROSITE" id="PS51201">
    <property type="entry name" value="RCK_N"/>
    <property type="match status" value="1"/>
</dbReference>
<gene>
    <name evidence="4" type="ORF">IXB50_10700</name>
</gene>
<dbReference type="AlphaFoldDB" id="A0A947DH92"/>
<reference evidence="4" key="1">
    <citation type="submission" date="2020-11" db="EMBL/GenBank/DDBJ databases">
        <authorList>
            <person name="Konstantinou D."/>
            <person name="Gkelis S."/>
            <person name="Popin R."/>
            <person name="Fewer D."/>
            <person name="Sivonen K."/>
        </authorList>
    </citation>
    <scope>NUCLEOTIDE SEQUENCE</scope>
    <source>
        <strain evidence="4">TAU-MAC 1115</strain>
    </source>
</reference>
<dbReference type="Pfam" id="PF02254">
    <property type="entry name" value="TrkA_N"/>
    <property type="match status" value="2"/>
</dbReference>
<feature type="transmembrane region" description="Helical" evidence="1">
    <location>
        <begin position="372"/>
        <end position="398"/>
    </location>
</feature>
<keyword evidence="1" id="KW-0812">Transmembrane</keyword>
<evidence type="ECO:0000313" key="5">
    <source>
        <dbReference type="Proteomes" id="UP000717364"/>
    </source>
</evidence>
<dbReference type="RefSeq" id="WP_215608956.1">
    <property type="nucleotide sequence ID" value="NZ_JADOES010000017.1"/>
</dbReference>
<dbReference type="PANTHER" id="PTHR43833">
    <property type="entry name" value="POTASSIUM CHANNEL PROTEIN 2-RELATED-RELATED"/>
    <property type="match status" value="1"/>
</dbReference>
<dbReference type="InterPro" id="IPR006037">
    <property type="entry name" value="RCK_C"/>
</dbReference>
<dbReference type="Gene3D" id="3.40.50.720">
    <property type="entry name" value="NAD(P)-binding Rossmann-like Domain"/>
    <property type="match status" value="2"/>
</dbReference>
<evidence type="ECO:0000313" key="4">
    <source>
        <dbReference type="EMBL" id="MBT9315891.1"/>
    </source>
</evidence>
<feature type="transmembrane region" description="Helical" evidence="1">
    <location>
        <begin position="347"/>
        <end position="366"/>
    </location>
</feature>
<protein>
    <submittedName>
        <fullName evidence="4">NAD-binding protein</fullName>
    </submittedName>
</protein>
<feature type="domain" description="RCK C-terminal" evidence="3">
    <location>
        <begin position="555"/>
        <end position="642"/>
    </location>
</feature>
<organism evidence="4 5">
    <name type="scientific">Leptothoe spongobia TAU-MAC 1115</name>
    <dbReference type="NCBI Taxonomy" id="1967444"/>
    <lineage>
        <taxon>Bacteria</taxon>
        <taxon>Bacillati</taxon>
        <taxon>Cyanobacteriota</taxon>
        <taxon>Cyanophyceae</taxon>
        <taxon>Nodosilineales</taxon>
        <taxon>Cymatolegaceae</taxon>
        <taxon>Leptothoe</taxon>
        <taxon>Leptothoe spongobia</taxon>
    </lineage>
</organism>
<dbReference type="GO" id="GO:0008324">
    <property type="term" value="F:monoatomic cation transmembrane transporter activity"/>
    <property type="evidence" value="ECO:0007669"/>
    <property type="project" value="InterPro"/>
</dbReference>
<dbReference type="PROSITE" id="PS51202">
    <property type="entry name" value="RCK_C"/>
    <property type="match status" value="1"/>
</dbReference>
<keyword evidence="5" id="KW-1185">Reference proteome</keyword>
<dbReference type="InterPro" id="IPR003148">
    <property type="entry name" value="RCK_N"/>
</dbReference>
<accession>A0A947DH92</accession>
<dbReference type="EMBL" id="JADOES010000017">
    <property type="protein sequence ID" value="MBT9315891.1"/>
    <property type="molecule type" value="Genomic_DNA"/>
</dbReference>
<dbReference type="InterPro" id="IPR050721">
    <property type="entry name" value="Trk_Ktr_HKT_K-transport"/>
</dbReference>
<reference evidence="4" key="2">
    <citation type="journal article" date="2021" name="Mar. Drugs">
        <title>Genome Reduction and Secondary Metabolism of the Marine Sponge-Associated Cyanobacterium Leptothoe.</title>
        <authorList>
            <person name="Konstantinou D."/>
            <person name="Popin R.V."/>
            <person name="Fewer D.P."/>
            <person name="Sivonen K."/>
            <person name="Gkelis S."/>
        </authorList>
    </citation>
    <scope>NUCLEOTIDE SEQUENCE</scope>
    <source>
        <strain evidence="4">TAU-MAC 1115</strain>
    </source>
</reference>
<feature type="transmembrane region" description="Helical" evidence="1">
    <location>
        <begin position="316"/>
        <end position="335"/>
    </location>
</feature>
<keyword evidence="1" id="KW-1133">Transmembrane helix</keyword>
<sequence>MTEPCKYIGQSMAGDDSNLNPVTYIPDLSPSAEVHQDHFIVCGLGSLGQQIIVNLTKFSLDSFEVQIAGIDRVPVTEWELEELPNMLSQPPIVGDCRRDHILQKAGIERCRTVLIVTSDESINVQTAIAVRRLNPKVHIVVRSSRQGLNRLLSRQLGQFVALDATELPAMTFALAGLEDNTLSVFNIDTFQFRVVERQISVQDPQYCKMPVHQLHRQHTRLLNLKPFSNPHQPIGWATTASSMFHRWQPHVRVQAGDQVAYVEVKTLTPSQIINIPKRPGPWHKLRQGIGDVLDGEWRRRLWNFWRSSEQQSLRRVVAIALTTALILWTTGTFLLKFNIIDISWTQAIALGAVLILGGYGDVFGGFEDSGAPGWVLIACLMIATTSLLMVIGVLGLLADQLLSSRFEFLQRRPKLPKANHVIVVGLGRVGKRVTRILKDLRQPLVAITHNLDNPALRNQIPLLEGPMLQQLQAANLSTARSVIAVTDDPVLNLEVALIAAEALESEDRPFTPVIRTLSQLFSDNIKSFLPQARSFSVYALSAEAFAGAAFGENILGLFRLNHQTILITEYTIEHGDTLNGKPLAEIAYGYGVVPILLRQCQPNRQYHNYPMPSDDLRVHLRDKLYVLSSINGLRRIERGEMTPPRQWLLEVDAPLNPNMLSEAGSVLAKLSNVDLEHCRRLMKTLPNSLQLALYDYQAHRLMQELKRFVPIRLSPLR</sequence>
<feature type="domain" description="RCK N-terminal" evidence="2">
    <location>
        <begin position="36"/>
        <end position="162"/>
    </location>
</feature>
<evidence type="ECO:0000259" key="3">
    <source>
        <dbReference type="PROSITE" id="PS51202"/>
    </source>
</evidence>
<proteinExistence type="predicted"/>
<dbReference type="SUPFAM" id="SSF51735">
    <property type="entry name" value="NAD(P)-binding Rossmann-fold domains"/>
    <property type="match status" value="2"/>
</dbReference>
<evidence type="ECO:0000259" key="2">
    <source>
        <dbReference type="PROSITE" id="PS51201"/>
    </source>
</evidence>
<dbReference type="GO" id="GO:0006813">
    <property type="term" value="P:potassium ion transport"/>
    <property type="evidence" value="ECO:0007669"/>
    <property type="project" value="InterPro"/>
</dbReference>
<dbReference type="Proteomes" id="UP000717364">
    <property type="component" value="Unassembled WGS sequence"/>
</dbReference>
<comment type="caution">
    <text evidence="4">The sequence shown here is derived from an EMBL/GenBank/DDBJ whole genome shotgun (WGS) entry which is preliminary data.</text>
</comment>
<evidence type="ECO:0000256" key="1">
    <source>
        <dbReference type="SAM" id="Phobius"/>
    </source>
</evidence>
<dbReference type="InterPro" id="IPR036291">
    <property type="entry name" value="NAD(P)-bd_dom_sf"/>
</dbReference>